<dbReference type="Pfam" id="PF04055">
    <property type="entry name" value="Radical_SAM"/>
    <property type="match status" value="1"/>
</dbReference>
<dbReference type="InterPro" id="IPR036724">
    <property type="entry name" value="Cobalamin-bd_sf"/>
</dbReference>
<dbReference type="Gene3D" id="3.40.50.280">
    <property type="entry name" value="Cobalamin-binding domain"/>
    <property type="match status" value="1"/>
</dbReference>
<keyword evidence="2" id="KW-0949">S-adenosyl-L-methionine</keyword>
<dbReference type="SMART" id="SM00729">
    <property type="entry name" value="Elp3"/>
    <property type="match status" value="1"/>
</dbReference>
<sequence length="371" mass="43186">IVHTEIEKPDAVNYFDRKYFRYGMNKEDFEKYLDTIEEPDFIIMTSFMTYWYPGIVQTARVLKSHFPQAPIILGGIYATLLTDHAKRLPFIDYVIPGNDFNEIIGKISEIFNENIDYKIKSFDDLPIIDYSFYSRLDSITTVNSIGCPFKCPYCAASILYSEMLYKSLYYVEREFNEFGRFDIRDVAFYDDAFLMHPQIGDILKLLADYKFRFHLPNGIHARFVTKDMANLLYSAEFTTIRLGYEVYDSDIQKRFGGKVNNDTIIKAISNLESAGYEPWKIGVYVLGGHPLISVKTLEEGIKFLADLGVRIYISEYSPVPKTPEGRLYYDETKEDPLLTNNSLRRFIKEEEIDQYKNLKNFVRKHNGEIAG</sequence>
<protein>
    <recommendedName>
        <fullName evidence="6">Radical SAM core domain-containing protein</fullName>
    </recommendedName>
</protein>
<name>A0A660S556_UNCT6</name>
<evidence type="ECO:0000256" key="3">
    <source>
        <dbReference type="ARBA" id="ARBA00022723"/>
    </source>
</evidence>
<dbReference type="EMBL" id="QNBC01000132">
    <property type="protein sequence ID" value="RKX64796.1"/>
    <property type="molecule type" value="Genomic_DNA"/>
</dbReference>
<reference evidence="7 8" key="1">
    <citation type="submission" date="2018-06" db="EMBL/GenBank/DDBJ databases">
        <title>Extensive metabolic versatility and redundancy in microbially diverse, dynamic hydrothermal sediments.</title>
        <authorList>
            <person name="Dombrowski N."/>
            <person name="Teske A."/>
            <person name="Baker B.J."/>
        </authorList>
    </citation>
    <scope>NUCLEOTIDE SEQUENCE [LARGE SCALE GENOMIC DNA]</scope>
    <source>
        <strain evidence="7">B35_G9</strain>
    </source>
</reference>
<evidence type="ECO:0000256" key="4">
    <source>
        <dbReference type="ARBA" id="ARBA00023004"/>
    </source>
</evidence>
<dbReference type="GO" id="GO:0003824">
    <property type="term" value="F:catalytic activity"/>
    <property type="evidence" value="ECO:0007669"/>
    <property type="project" value="InterPro"/>
</dbReference>
<dbReference type="InterPro" id="IPR013785">
    <property type="entry name" value="Aldolase_TIM"/>
</dbReference>
<evidence type="ECO:0000256" key="5">
    <source>
        <dbReference type="ARBA" id="ARBA00023014"/>
    </source>
</evidence>
<feature type="non-terminal residue" evidence="7">
    <location>
        <position position="1"/>
    </location>
</feature>
<dbReference type="InterPro" id="IPR006638">
    <property type="entry name" value="Elp3/MiaA/NifB-like_rSAM"/>
</dbReference>
<dbReference type="InterPro" id="IPR058240">
    <property type="entry name" value="rSAM_sf"/>
</dbReference>
<dbReference type="InterPro" id="IPR007197">
    <property type="entry name" value="rSAM"/>
</dbReference>
<dbReference type="Proteomes" id="UP000282321">
    <property type="component" value="Unassembled WGS sequence"/>
</dbReference>
<accession>A0A660S556</accession>
<keyword evidence="3" id="KW-0479">Metal-binding</keyword>
<dbReference type="SUPFAM" id="SSF102114">
    <property type="entry name" value="Radical SAM enzymes"/>
    <property type="match status" value="1"/>
</dbReference>
<dbReference type="GO" id="GO:0051536">
    <property type="term" value="F:iron-sulfur cluster binding"/>
    <property type="evidence" value="ECO:0007669"/>
    <property type="project" value="UniProtKB-KW"/>
</dbReference>
<comment type="caution">
    <text evidence="7">The sequence shown here is derived from an EMBL/GenBank/DDBJ whole genome shotgun (WGS) entry which is preliminary data.</text>
</comment>
<dbReference type="GO" id="GO:0031419">
    <property type="term" value="F:cobalamin binding"/>
    <property type="evidence" value="ECO:0007669"/>
    <property type="project" value="InterPro"/>
</dbReference>
<evidence type="ECO:0000259" key="6">
    <source>
        <dbReference type="PROSITE" id="PS51918"/>
    </source>
</evidence>
<comment type="cofactor">
    <cofactor evidence="1">
        <name>[4Fe-4S] cluster</name>
        <dbReference type="ChEBI" id="CHEBI:49883"/>
    </cofactor>
</comment>
<organism evidence="7 8">
    <name type="scientific">candidate division TA06 bacterium</name>
    <dbReference type="NCBI Taxonomy" id="2250710"/>
    <lineage>
        <taxon>Bacteria</taxon>
        <taxon>Bacteria division TA06</taxon>
    </lineage>
</organism>
<proteinExistence type="predicted"/>
<dbReference type="InterPro" id="IPR051198">
    <property type="entry name" value="BchE-like"/>
</dbReference>
<dbReference type="Gene3D" id="3.20.20.70">
    <property type="entry name" value="Aldolase class I"/>
    <property type="match status" value="1"/>
</dbReference>
<dbReference type="PROSITE" id="PS51918">
    <property type="entry name" value="RADICAL_SAM"/>
    <property type="match status" value="1"/>
</dbReference>
<keyword evidence="5" id="KW-0411">Iron-sulfur</keyword>
<dbReference type="AlphaFoldDB" id="A0A660S556"/>
<evidence type="ECO:0000256" key="2">
    <source>
        <dbReference type="ARBA" id="ARBA00022691"/>
    </source>
</evidence>
<feature type="domain" description="Radical SAM core" evidence="6">
    <location>
        <begin position="131"/>
        <end position="359"/>
    </location>
</feature>
<evidence type="ECO:0000313" key="7">
    <source>
        <dbReference type="EMBL" id="RKX64796.1"/>
    </source>
</evidence>
<evidence type="ECO:0000256" key="1">
    <source>
        <dbReference type="ARBA" id="ARBA00001966"/>
    </source>
</evidence>
<keyword evidence="4" id="KW-0408">Iron</keyword>
<dbReference type="SFLD" id="SFLDS00029">
    <property type="entry name" value="Radical_SAM"/>
    <property type="match status" value="1"/>
</dbReference>
<dbReference type="PANTHER" id="PTHR43409">
    <property type="entry name" value="ANAEROBIC MAGNESIUM-PROTOPORPHYRIN IX MONOMETHYL ESTER CYCLASE-RELATED"/>
    <property type="match status" value="1"/>
</dbReference>
<gene>
    <name evidence="7" type="ORF">DRP44_07690</name>
</gene>
<dbReference type="CDD" id="cd01335">
    <property type="entry name" value="Radical_SAM"/>
    <property type="match status" value="1"/>
</dbReference>
<dbReference type="GO" id="GO:0046872">
    <property type="term" value="F:metal ion binding"/>
    <property type="evidence" value="ECO:0007669"/>
    <property type="project" value="UniProtKB-KW"/>
</dbReference>
<dbReference type="SFLD" id="SFLDG01082">
    <property type="entry name" value="B12-binding_domain_containing"/>
    <property type="match status" value="1"/>
</dbReference>
<evidence type="ECO:0000313" key="8">
    <source>
        <dbReference type="Proteomes" id="UP000282321"/>
    </source>
</evidence>
<dbReference type="GO" id="GO:0005829">
    <property type="term" value="C:cytosol"/>
    <property type="evidence" value="ECO:0007669"/>
    <property type="project" value="TreeGrafter"/>
</dbReference>
<dbReference type="SUPFAM" id="SSF52242">
    <property type="entry name" value="Cobalamin (vitamin B12)-binding domain"/>
    <property type="match status" value="1"/>
</dbReference>
<dbReference type="PANTHER" id="PTHR43409:SF15">
    <property type="entry name" value="PUTATIVE-RELATED"/>
    <property type="match status" value="1"/>
</dbReference>